<comment type="caution">
    <text evidence="18">The sequence shown here is derived from an EMBL/GenBank/DDBJ whole genome shotgun (WGS) entry which is preliminary data.</text>
</comment>
<dbReference type="GO" id="GO:0004806">
    <property type="term" value="F:triacylglycerol lipase activity"/>
    <property type="evidence" value="ECO:0007669"/>
    <property type="project" value="UniProtKB-EC"/>
</dbReference>
<evidence type="ECO:0000256" key="6">
    <source>
        <dbReference type="ARBA" id="ARBA00013279"/>
    </source>
</evidence>
<evidence type="ECO:0000256" key="8">
    <source>
        <dbReference type="ARBA" id="ARBA00022753"/>
    </source>
</evidence>
<evidence type="ECO:0000256" key="1">
    <source>
        <dbReference type="ARBA" id="ARBA00001024"/>
    </source>
</evidence>
<evidence type="ECO:0000313" key="18">
    <source>
        <dbReference type="EMBL" id="CAD0108109.1"/>
    </source>
</evidence>
<dbReference type="InterPro" id="IPR050805">
    <property type="entry name" value="ATG15_Lipase"/>
</dbReference>
<evidence type="ECO:0000256" key="12">
    <source>
        <dbReference type="ARBA" id="ARBA00022989"/>
    </source>
</evidence>
<keyword evidence="9" id="KW-0378">Hydrolase</keyword>
<dbReference type="GO" id="GO:0004620">
    <property type="term" value="F:phospholipase activity"/>
    <property type="evidence" value="ECO:0007669"/>
    <property type="project" value="TreeGrafter"/>
</dbReference>
<dbReference type="GO" id="GO:0006660">
    <property type="term" value="P:phosphatidylserine catabolic process"/>
    <property type="evidence" value="ECO:0007669"/>
    <property type="project" value="TreeGrafter"/>
</dbReference>
<dbReference type="GO" id="GO:0032585">
    <property type="term" value="C:multivesicular body membrane"/>
    <property type="evidence" value="ECO:0007669"/>
    <property type="project" value="UniProtKB-SubCell"/>
</dbReference>
<comment type="catalytic activity">
    <reaction evidence="1">
        <text>a triacylglycerol + H2O = a diacylglycerol + a fatty acid + H(+)</text>
        <dbReference type="Rhea" id="RHEA:12044"/>
        <dbReference type="ChEBI" id="CHEBI:15377"/>
        <dbReference type="ChEBI" id="CHEBI:15378"/>
        <dbReference type="ChEBI" id="CHEBI:17855"/>
        <dbReference type="ChEBI" id="CHEBI:18035"/>
        <dbReference type="ChEBI" id="CHEBI:28868"/>
        <dbReference type="EC" id="3.1.1.3"/>
    </reaction>
</comment>
<organism evidence="18 19">
    <name type="scientific">Aureobasidium uvarum</name>
    <dbReference type="NCBI Taxonomy" id="2773716"/>
    <lineage>
        <taxon>Eukaryota</taxon>
        <taxon>Fungi</taxon>
        <taxon>Dikarya</taxon>
        <taxon>Ascomycota</taxon>
        <taxon>Pezizomycotina</taxon>
        <taxon>Dothideomycetes</taxon>
        <taxon>Dothideomycetidae</taxon>
        <taxon>Dothideales</taxon>
        <taxon>Saccotheciaceae</taxon>
        <taxon>Aureobasidium</taxon>
    </lineage>
</organism>
<sequence length="92" mass="10249">MAANAYVSAPRKGDWIDIGDGFNYTEDFGWEDDGLRGHIFVDTENKTVVIGLKGTSLWFFDAPETTDNDRLNDNLFGSCCCGQGGQYSWKRA</sequence>
<evidence type="ECO:0000256" key="9">
    <source>
        <dbReference type="ARBA" id="ARBA00022801"/>
    </source>
</evidence>
<comment type="subcellular location">
    <subcellularLocation>
        <location evidence="3">Endosome</location>
        <location evidence="3">Multivesicular body membrane</location>
        <topology evidence="3">Single-pass type II membrane protein</topology>
    </subcellularLocation>
    <subcellularLocation>
        <location evidence="2">Prevacuolar compartment membrane</location>
        <topology evidence="2">Single-pass type II membrane protein</topology>
    </subcellularLocation>
</comment>
<protein>
    <recommendedName>
        <fullName evidence="6">triacylglycerol lipase</fullName>
        <ecNumber evidence="6">3.1.1.3</ecNumber>
    </recommendedName>
    <alternativeName>
        <fullName evidence="17">Autophagy-related protein 15</fullName>
    </alternativeName>
</protein>
<evidence type="ECO:0000256" key="7">
    <source>
        <dbReference type="ARBA" id="ARBA00022692"/>
    </source>
</evidence>
<comment type="similarity">
    <text evidence="4">Belongs to the AB hydrolase superfamily. Lipase family.</text>
</comment>
<keyword evidence="15" id="KW-0472">Membrane</keyword>
<proteinExistence type="inferred from homology"/>
<keyword evidence="16" id="KW-0325">Glycoprotein</keyword>
<evidence type="ECO:0000256" key="4">
    <source>
        <dbReference type="ARBA" id="ARBA00010701"/>
    </source>
</evidence>
<dbReference type="AlphaFoldDB" id="A0A9N8KHH5"/>
<keyword evidence="12" id="KW-1133">Transmembrane helix</keyword>
<evidence type="ECO:0000256" key="13">
    <source>
        <dbReference type="ARBA" id="ARBA00023006"/>
    </source>
</evidence>
<keyword evidence="13" id="KW-0072">Autophagy</keyword>
<dbReference type="PANTHER" id="PTHR47175">
    <property type="entry name" value="LIPASE ATG15-RELATED"/>
    <property type="match status" value="1"/>
</dbReference>
<reference evidence="18" key="1">
    <citation type="submission" date="2020-06" db="EMBL/GenBank/DDBJ databases">
        <authorList>
            <person name="Onetto C."/>
        </authorList>
    </citation>
    <scope>NUCLEOTIDE SEQUENCE</scope>
</reference>
<evidence type="ECO:0000256" key="5">
    <source>
        <dbReference type="ARBA" id="ARBA00011137"/>
    </source>
</evidence>
<dbReference type="EMBL" id="CAINUL010000002">
    <property type="protein sequence ID" value="CAD0108109.1"/>
    <property type="molecule type" value="Genomic_DNA"/>
</dbReference>
<dbReference type="GO" id="GO:0005775">
    <property type="term" value="C:vacuolar lumen"/>
    <property type="evidence" value="ECO:0007669"/>
    <property type="project" value="TreeGrafter"/>
</dbReference>
<dbReference type="InterPro" id="IPR029058">
    <property type="entry name" value="AB_hydrolase_fold"/>
</dbReference>
<dbReference type="PANTHER" id="PTHR47175:SF2">
    <property type="entry name" value="LIPASE ATG15-RELATED"/>
    <property type="match status" value="1"/>
</dbReference>
<keyword evidence="8" id="KW-0967">Endosome</keyword>
<gene>
    <name evidence="18" type="ORF">AWRI4620_LOCUS2364</name>
</gene>
<evidence type="ECO:0000256" key="11">
    <source>
        <dbReference type="ARBA" id="ARBA00022968"/>
    </source>
</evidence>
<keyword evidence="19" id="KW-1185">Reference proteome</keyword>
<dbReference type="GO" id="GO:0034727">
    <property type="term" value="P:piecemeal microautophagy of the nucleus"/>
    <property type="evidence" value="ECO:0007669"/>
    <property type="project" value="TreeGrafter"/>
</dbReference>
<evidence type="ECO:0000256" key="17">
    <source>
        <dbReference type="ARBA" id="ARBA00029828"/>
    </source>
</evidence>
<keyword evidence="14" id="KW-0443">Lipid metabolism</keyword>
<evidence type="ECO:0000256" key="14">
    <source>
        <dbReference type="ARBA" id="ARBA00023098"/>
    </source>
</evidence>
<evidence type="ECO:0000313" key="19">
    <source>
        <dbReference type="Proteomes" id="UP000745764"/>
    </source>
</evidence>
<keyword evidence="7" id="KW-0812">Transmembrane</keyword>
<dbReference type="GO" id="GO:0046461">
    <property type="term" value="P:neutral lipid catabolic process"/>
    <property type="evidence" value="ECO:0007669"/>
    <property type="project" value="TreeGrafter"/>
</dbReference>
<name>A0A9N8KHH5_9PEZI</name>
<dbReference type="EC" id="3.1.1.3" evidence="6"/>
<dbReference type="GO" id="GO:0034496">
    <property type="term" value="P:multivesicular body membrane disassembly"/>
    <property type="evidence" value="ECO:0007669"/>
    <property type="project" value="TreeGrafter"/>
</dbReference>
<evidence type="ECO:0000256" key="10">
    <source>
        <dbReference type="ARBA" id="ARBA00022963"/>
    </source>
</evidence>
<accession>A0A9N8KHH5</accession>
<dbReference type="Proteomes" id="UP000745764">
    <property type="component" value="Unassembled WGS sequence"/>
</dbReference>
<keyword evidence="10" id="KW-0442">Lipid degradation</keyword>
<evidence type="ECO:0000256" key="15">
    <source>
        <dbReference type="ARBA" id="ARBA00023136"/>
    </source>
</evidence>
<evidence type="ECO:0000256" key="3">
    <source>
        <dbReference type="ARBA" id="ARBA00004343"/>
    </source>
</evidence>
<dbReference type="OrthoDB" id="58570at2759"/>
<comment type="subunit">
    <text evidence="5">Binds to both phosphatidylinositol (PI) and phosphatidylinositol 3,5-bisphosphate (PIP2).</text>
</comment>
<evidence type="ECO:0000256" key="16">
    <source>
        <dbReference type="ARBA" id="ARBA00023180"/>
    </source>
</evidence>
<evidence type="ECO:0000256" key="2">
    <source>
        <dbReference type="ARBA" id="ARBA00004270"/>
    </source>
</evidence>
<keyword evidence="11" id="KW-0735">Signal-anchor</keyword>
<dbReference type="SUPFAM" id="SSF53474">
    <property type="entry name" value="alpha/beta-Hydrolases"/>
    <property type="match status" value="1"/>
</dbReference>